<feature type="transmembrane region" description="Helical" evidence="7">
    <location>
        <begin position="79"/>
        <end position="99"/>
    </location>
</feature>
<keyword evidence="3 7" id="KW-0812">Transmembrane</keyword>
<dbReference type="PANTHER" id="PTHR38459">
    <property type="entry name" value="PROPHAGE BACTOPRENOL-LINKED GLUCOSE TRANSLOCASE HOMOLOG"/>
    <property type="match status" value="1"/>
</dbReference>
<evidence type="ECO:0000256" key="5">
    <source>
        <dbReference type="ARBA" id="ARBA00023136"/>
    </source>
</evidence>
<evidence type="ECO:0000256" key="4">
    <source>
        <dbReference type="ARBA" id="ARBA00022989"/>
    </source>
</evidence>
<evidence type="ECO:0000256" key="6">
    <source>
        <dbReference type="SAM" id="MobiDB-lite"/>
    </source>
</evidence>
<evidence type="ECO:0000256" key="3">
    <source>
        <dbReference type="ARBA" id="ARBA00022692"/>
    </source>
</evidence>
<dbReference type="PANTHER" id="PTHR38459:SF1">
    <property type="entry name" value="PROPHAGE BACTOPRENOL-LINKED GLUCOSE TRANSLOCASE HOMOLOG"/>
    <property type="match status" value="1"/>
</dbReference>
<evidence type="ECO:0000313" key="9">
    <source>
        <dbReference type="EMBL" id="QQB13148.1"/>
    </source>
</evidence>
<feature type="compositionally biased region" description="Basic and acidic residues" evidence="6">
    <location>
        <begin position="188"/>
        <end position="197"/>
    </location>
</feature>
<sequence length="197" mass="21377">MGRTRSELSRLAKFTAVGTIAFLVDLGVFNLILFTTDIGPLIPKVVSVAAATTVSWLGSRHWTFRDGRTSRPWREAIGFFLVNLAGLGIAGLCLIVSHYVMGWTSPLADNISANVVGVLLGNIFRYIMYSRVLYRVPGTASLRRAIVPTDDNDAIDDDDATDVNAATNDGESAGATVRRVPRTGVRRRGAESRVRVP</sequence>
<evidence type="ECO:0000256" key="7">
    <source>
        <dbReference type="SAM" id="Phobius"/>
    </source>
</evidence>
<feature type="compositionally biased region" description="Low complexity" evidence="6">
    <location>
        <begin position="162"/>
        <end position="178"/>
    </location>
</feature>
<proteinExistence type="inferred from homology"/>
<keyword evidence="4 7" id="KW-1133">Transmembrane helix</keyword>
<feature type="region of interest" description="Disordered" evidence="6">
    <location>
        <begin position="157"/>
        <end position="197"/>
    </location>
</feature>
<feature type="transmembrane region" description="Helical" evidence="7">
    <location>
        <begin position="41"/>
        <end position="58"/>
    </location>
</feature>
<dbReference type="Pfam" id="PF04138">
    <property type="entry name" value="GtrA_DPMS_TM"/>
    <property type="match status" value="1"/>
</dbReference>
<protein>
    <submittedName>
        <fullName evidence="9">GtrA family protein</fullName>
    </submittedName>
</protein>
<dbReference type="RefSeq" id="WP_198498372.1">
    <property type="nucleotide sequence ID" value="NZ_CP065989.1"/>
</dbReference>
<organism evidence="9 10">
    <name type="scientific">Brevibacterium casei</name>
    <dbReference type="NCBI Taxonomy" id="33889"/>
    <lineage>
        <taxon>Bacteria</taxon>
        <taxon>Bacillati</taxon>
        <taxon>Actinomycetota</taxon>
        <taxon>Actinomycetes</taxon>
        <taxon>Micrococcales</taxon>
        <taxon>Brevibacteriaceae</taxon>
        <taxon>Brevibacterium</taxon>
    </lineage>
</organism>
<comment type="similarity">
    <text evidence="2">Belongs to the GtrA family.</text>
</comment>
<feature type="transmembrane region" description="Helical" evidence="7">
    <location>
        <begin position="12"/>
        <end position="35"/>
    </location>
</feature>
<dbReference type="AlphaFoldDB" id="A0A7T4DHX6"/>
<evidence type="ECO:0000256" key="2">
    <source>
        <dbReference type="ARBA" id="ARBA00009399"/>
    </source>
</evidence>
<name>A0A7T4DHX6_9MICO</name>
<evidence type="ECO:0000259" key="8">
    <source>
        <dbReference type="Pfam" id="PF04138"/>
    </source>
</evidence>
<evidence type="ECO:0000256" key="1">
    <source>
        <dbReference type="ARBA" id="ARBA00004141"/>
    </source>
</evidence>
<comment type="subcellular location">
    <subcellularLocation>
        <location evidence="1">Membrane</location>
        <topology evidence="1">Multi-pass membrane protein</topology>
    </subcellularLocation>
</comment>
<accession>A0A7T4DHX6</accession>
<keyword evidence="5 7" id="KW-0472">Membrane</keyword>
<dbReference type="EMBL" id="CP065989">
    <property type="protein sequence ID" value="QQB13148.1"/>
    <property type="molecule type" value="Genomic_DNA"/>
</dbReference>
<feature type="domain" description="GtrA/DPMS transmembrane" evidence="8">
    <location>
        <begin position="13"/>
        <end position="132"/>
    </location>
</feature>
<dbReference type="GO" id="GO:0005886">
    <property type="term" value="C:plasma membrane"/>
    <property type="evidence" value="ECO:0007669"/>
    <property type="project" value="TreeGrafter"/>
</dbReference>
<evidence type="ECO:0000313" key="10">
    <source>
        <dbReference type="Proteomes" id="UP000595374"/>
    </source>
</evidence>
<dbReference type="InterPro" id="IPR051401">
    <property type="entry name" value="GtrA_CellWall_Glycosyl"/>
</dbReference>
<dbReference type="Proteomes" id="UP000595374">
    <property type="component" value="Chromosome"/>
</dbReference>
<dbReference type="GO" id="GO:0000271">
    <property type="term" value="P:polysaccharide biosynthetic process"/>
    <property type="evidence" value="ECO:0007669"/>
    <property type="project" value="InterPro"/>
</dbReference>
<gene>
    <name evidence="9" type="ORF">I6H47_09790</name>
</gene>
<reference evidence="9 10" key="1">
    <citation type="submission" date="2020-12" db="EMBL/GenBank/DDBJ databases">
        <title>FDA dAtabase for Regulatory Grade micrObial Sequences (FDA-ARGOS): Supporting development and validation of Infectious Disease Dx tests.</title>
        <authorList>
            <person name="Sproer C."/>
            <person name="Gronow S."/>
            <person name="Severitt S."/>
            <person name="Schroder I."/>
            <person name="Tallon L."/>
            <person name="Sadzewicz L."/>
            <person name="Zhao X."/>
            <person name="Boylan J."/>
            <person name="Ott S."/>
            <person name="Bowen H."/>
            <person name="Vavikolanu K."/>
            <person name="Mehta A."/>
            <person name="Aluvathingal J."/>
            <person name="Nadendla S."/>
            <person name="Lowell S."/>
            <person name="Myers T."/>
            <person name="Yan Y."/>
            <person name="Sichtig H."/>
        </authorList>
    </citation>
    <scope>NUCLEOTIDE SEQUENCE [LARGE SCALE GENOMIC DNA]</scope>
    <source>
        <strain evidence="9 10">FDAARGOS_990</strain>
    </source>
</reference>
<feature type="transmembrane region" description="Helical" evidence="7">
    <location>
        <begin position="111"/>
        <end position="128"/>
    </location>
</feature>
<dbReference type="InterPro" id="IPR007267">
    <property type="entry name" value="GtrA_DPMS_TM"/>
</dbReference>